<organism evidence="2 3">
    <name type="scientific">Saguinus oedipus</name>
    <name type="common">Cotton-top tamarin</name>
    <name type="synonym">Oedipomidas oedipus</name>
    <dbReference type="NCBI Taxonomy" id="9490"/>
    <lineage>
        <taxon>Eukaryota</taxon>
        <taxon>Metazoa</taxon>
        <taxon>Chordata</taxon>
        <taxon>Craniata</taxon>
        <taxon>Vertebrata</taxon>
        <taxon>Euteleostomi</taxon>
        <taxon>Mammalia</taxon>
        <taxon>Eutheria</taxon>
        <taxon>Euarchontoglires</taxon>
        <taxon>Primates</taxon>
        <taxon>Haplorrhini</taxon>
        <taxon>Platyrrhini</taxon>
        <taxon>Cebidae</taxon>
        <taxon>Callitrichinae</taxon>
        <taxon>Saguinus</taxon>
    </lineage>
</organism>
<dbReference type="PANTHER" id="PTHR23231">
    <property type="entry name" value="GERM CELL-LESS PROTEIN"/>
    <property type="match status" value="1"/>
</dbReference>
<dbReference type="InterPro" id="IPR043380">
    <property type="entry name" value="Gcl-like"/>
</dbReference>
<proteinExistence type="predicted"/>
<comment type="caution">
    <text evidence="2">The sequence shown here is derived from an EMBL/GenBank/DDBJ whole genome shotgun (WGS) entry which is preliminary data.</text>
</comment>
<dbReference type="PANTHER" id="PTHR23231:SF19">
    <property type="entry name" value="GERM CELL-LESS PROTEIN-LIKE 1"/>
    <property type="match status" value="1"/>
</dbReference>
<sequence length="88" mass="10243">MAVFCDKQQWFAMLRAEQDSEVGPQEINKEELEGSSMRCGRKLAKDGEYCWRWTGFNFVFDLLATYTNRYVIFKRSTLNRPCSGSVSL</sequence>
<name>A0ABQ9TH99_SAGOE</name>
<dbReference type="EMBL" id="JASSZA010000022">
    <property type="protein sequence ID" value="KAK2084106.1"/>
    <property type="molecule type" value="Genomic_DNA"/>
</dbReference>
<keyword evidence="3" id="KW-1185">Reference proteome</keyword>
<evidence type="ECO:0000256" key="1">
    <source>
        <dbReference type="ARBA" id="ARBA00022473"/>
    </source>
</evidence>
<evidence type="ECO:0000313" key="2">
    <source>
        <dbReference type="EMBL" id="KAK2084106.1"/>
    </source>
</evidence>
<dbReference type="Proteomes" id="UP001266305">
    <property type="component" value="Unassembled WGS sequence"/>
</dbReference>
<gene>
    <name evidence="2" type="primary">GMCL1_2</name>
    <name evidence="2" type="ORF">P7K49_037139</name>
</gene>
<evidence type="ECO:0000313" key="3">
    <source>
        <dbReference type="Proteomes" id="UP001266305"/>
    </source>
</evidence>
<accession>A0ABQ9TH99</accession>
<reference evidence="2 3" key="1">
    <citation type="submission" date="2023-05" db="EMBL/GenBank/DDBJ databases">
        <title>B98-5 Cell Line De Novo Hybrid Assembly: An Optical Mapping Approach.</title>
        <authorList>
            <person name="Kananen K."/>
            <person name="Auerbach J.A."/>
            <person name="Kautto E."/>
            <person name="Blachly J.S."/>
        </authorList>
    </citation>
    <scope>NUCLEOTIDE SEQUENCE [LARGE SCALE GENOMIC DNA]</scope>
    <source>
        <strain evidence="2">B95-8</strain>
        <tissue evidence="2">Cell line</tissue>
    </source>
</reference>
<keyword evidence="1" id="KW-0217">Developmental protein</keyword>
<protein>
    <submittedName>
        <fullName evidence="2">Germ cell-less protein-like 1</fullName>
    </submittedName>
</protein>